<evidence type="ECO:0000259" key="2">
    <source>
        <dbReference type="Pfam" id="PF00534"/>
    </source>
</evidence>
<accession>A0A7J9RQX0</accession>
<dbReference type="GeneID" id="42801784"/>
<organism evidence="3 4">
    <name type="scientific">Sulfurisphaera ohwakuensis</name>
    <dbReference type="NCBI Taxonomy" id="69656"/>
    <lineage>
        <taxon>Archaea</taxon>
        <taxon>Thermoproteota</taxon>
        <taxon>Thermoprotei</taxon>
        <taxon>Sulfolobales</taxon>
        <taxon>Sulfolobaceae</taxon>
        <taxon>Sulfurisphaera</taxon>
    </lineage>
</organism>
<dbReference type="Gene3D" id="3.40.50.2000">
    <property type="entry name" value="Glycogen Phosphorylase B"/>
    <property type="match status" value="2"/>
</dbReference>
<dbReference type="CDD" id="cd03801">
    <property type="entry name" value="GT4_PimA-like"/>
    <property type="match status" value="1"/>
</dbReference>
<dbReference type="AlphaFoldDB" id="A0A7J9RQX0"/>
<comment type="caution">
    <text evidence="3">The sequence shown here is derived from an EMBL/GenBank/DDBJ whole genome shotgun (WGS) entry which is preliminary data.</text>
</comment>
<keyword evidence="1 3" id="KW-0808">Transferase</keyword>
<dbReference type="PANTHER" id="PTHR46401:SF2">
    <property type="entry name" value="GLYCOSYLTRANSFERASE WBBK-RELATED"/>
    <property type="match status" value="1"/>
</dbReference>
<feature type="domain" description="Glycosyl transferase family 1" evidence="2">
    <location>
        <begin position="210"/>
        <end position="327"/>
    </location>
</feature>
<dbReference type="GO" id="GO:0016757">
    <property type="term" value="F:glycosyltransferase activity"/>
    <property type="evidence" value="ECO:0007669"/>
    <property type="project" value="InterPro"/>
</dbReference>
<dbReference type="PANTHER" id="PTHR46401">
    <property type="entry name" value="GLYCOSYLTRANSFERASE WBBK-RELATED"/>
    <property type="match status" value="1"/>
</dbReference>
<dbReference type="OrthoDB" id="132546at2157"/>
<dbReference type="Pfam" id="PF00534">
    <property type="entry name" value="Glycos_transf_1"/>
    <property type="match status" value="1"/>
</dbReference>
<evidence type="ECO:0000256" key="1">
    <source>
        <dbReference type="ARBA" id="ARBA00022679"/>
    </source>
</evidence>
<reference evidence="3 4" key="1">
    <citation type="submission" date="2020-08" db="EMBL/GenBank/DDBJ databases">
        <title>Genomic Encyclopedia of Type Strains, Phase IV (KMG-IV): sequencing the most valuable type-strain genomes for metagenomic binning, comparative biology and taxonomic classification.</title>
        <authorList>
            <person name="Goeker M."/>
        </authorList>
    </citation>
    <scope>NUCLEOTIDE SEQUENCE [LARGE SCALE GENOMIC DNA]</scope>
    <source>
        <strain evidence="3 4">DSM 12421</strain>
    </source>
</reference>
<dbReference type="EMBL" id="JACHFY010000004">
    <property type="protein sequence ID" value="MBB5253323.1"/>
    <property type="molecule type" value="Genomic_DNA"/>
</dbReference>
<proteinExistence type="predicted"/>
<evidence type="ECO:0000313" key="4">
    <source>
        <dbReference type="Proteomes" id="UP000582213"/>
    </source>
</evidence>
<name>A0A7J9RQX0_SULOH</name>
<sequence length="353" mass="40323">MKDEKINIVLRILWKGGVTRVAVEEARNMKSTLIVYRHAGTQYDLSNIDVKVLFDGKSKWIFKVLTSIYAGQRGDEATVDLDRIIKASDIIKGPALFHDQFAGLTGYLRKIKHGEDYAIYIHETSFDNKGIKWALPKFMEKKILEKSKLIITNSKWNKEILASKGFNAEVVYPGCYPREKINLEREKIVLAVSVWDSGRRPEIYGEISKKIKGKLVMAGYWTRQDTLNEFMSKYKEVIITGPISESKLQELYDKASVLIRFGFNEKGPGMGVLEAMGAGMPVIVNEGLGSKELIKDNGYVVRDWDEAVDRINEILEDENLRKKMSINSWEIAKSLSWTNHARKLYELLSKIYG</sequence>
<dbReference type="Proteomes" id="UP000582213">
    <property type="component" value="Unassembled WGS sequence"/>
</dbReference>
<dbReference type="RefSeq" id="WP_184650974.1">
    <property type="nucleotide sequence ID" value="NZ_CP045484.1"/>
</dbReference>
<evidence type="ECO:0000313" key="3">
    <source>
        <dbReference type="EMBL" id="MBB5253323.1"/>
    </source>
</evidence>
<dbReference type="SUPFAM" id="SSF53756">
    <property type="entry name" value="UDP-Glycosyltransferase/glycogen phosphorylase"/>
    <property type="match status" value="1"/>
</dbReference>
<gene>
    <name evidence="3" type="ORF">HNQ62_001084</name>
</gene>
<protein>
    <submittedName>
        <fullName evidence="3">Glycosyltransferase involved in cell wall biosynthesis</fullName>
    </submittedName>
</protein>
<dbReference type="InterPro" id="IPR001296">
    <property type="entry name" value="Glyco_trans_1"/>
</dbReference>